<feature type="binding site" evidence="5">
    <location>
        <position position="87"/>
    </location>
    <ligand>
        <name>Mg(2+)</name>
        <dbReference type="ChEBI" id="CHEBI:18420"/>
        <label>1</label>
        <note>catalytic</note>
    </ligand>
</feature>
<dbReference type="GO" id="GO:0008934">
    <property type="term" value="F:inositol monophosphate 1-phosphatase activity"/>
    <property type="evidence" value="ECO:0007669"/>
    <property type="project" value="TreeGrafter"/>
</dbReference>
<comment type="caution">
    <text evidence="6">The sequence shown here is derived from an EMBL/GenBank/DDBJ whole genome shotgun (WGS) entry which is preliminary data.</text>
</comment>
<dbReference type="PANTHER" id="PTHR20854:SF4">
    <property type="entry name" value="INOSITOL-1-MONOPHOSPHATASE-RELATED"/>
    <property type="match status" value="1"/>
</dbReference>
<evidence type="ECO:0000256" key="1">
    <source>
        <dbReference type="ARBA" id="ARBA00001946"/>
    </source>
</evidence>
<dbReference type="Gene3D" id="3.30.540.10">
    <property type="entry name" value="Fructose-1,6-Bisphosphatase, subunit A, domain 1"/>
    <property type="match status" value="1"/>
</dbReference>
<gene>
    <name evidence="6" type="ORF">BG20_I0530</name>
</gene>
<dbReference type="Proteomes" id="UP000014065">
    <property type="component" value="Unassembled WGS sequence"/>
</dbReference>
<evidence type="ECO:0000256" key="2">
    <source>
        <dbReference type="ARBA" id="ARBA00022723"/>
    </source>
</evidence>
<sequence length="269" mass="29745">MEVIEILQEASRRIYENVKDLAGTDNAAGDFGRGAGGDISRNIDIIAEKTVLDYLKEINFDCIVLGEECGRVELSKQSKGFIIMDAIDGSANAVRGVPFFCSSLAFAKEDRLSSITDGVITDLSNGDMYWASKDRGAFLNKSRIKVHDKEPIYKIIGINTSGATHELMNRLHPIFEQHNHIRHFGANALEMALFARGLLDIFIDLRDKIRVQDIAAGYVIVKEAGGILLDANLNLLDADLSYKTRISFIAASNQKILDDVVSQIKKIKL</sequence>
<feature type="binding site" evidence="5">
    <location>
        <position position="67"/>
    </location>
    <ligand>
        <name>Mg(2+)</name>
        <dbReference type="ChEBI" id="CHEBI:18420"/>
        <label>1</label>
        <note>catalytic</note>
    </ligand>
</feature>
<dbReference type="FunFam" id="3.30.540.10:FF:000027">
    <property type="entry name" value="Fructose-1,6-bisphosphatase/inositol-1-monophosphatase"/>
    <property type="match status" value="1"/>
</dbReference>
<keyword evidence="7" id="KW-1185">Reference proteome</keyword>
<keyword evidence="3" id="KW-0378">Hydrolase</keyword>
<feature type="binding site" evidence="5">
    <location>
        <position position="213"/>
    </location>
    <ligand>
        <name>Mg(2+)</name>
        <dbReference type="ChEBI" id="CHEBI:18420"/>
        <label>1</label>
        <note>catalytic</note>
    </ligand>
</feature>
<dbReference type="OrthoDB" id="58111at2157"/>
<evidence type="ECO:0000256" key="3">
    <source>
        <dbReference type="ARBA" id="ARBA00022801"/>
    </source>
</evidence>
<keyword evidence="2 5" id="KW-0479">Metal-binding</keyword>
<proteinExistence type="predicted"/>
<dbReference type="PANTHER" id="PTHR20854">
    <property type="entry name" value="INOSITOL MONOPHOSPHATASE"/>
    <property type="match status" value="1"/>
</dbReference>
<dbReference type="GO" id="GO:0046872">
    <property type="term" value="F:metal ion binding"/>
    <property type="evidence" value="ECO:0007669"/>
    <property type="project" value="UniProtKB-KW"/>
</dbReference>
<dbReference type="Pfam" id="PF00459">
    <property type="entry name" value="Inositol_P"/>
    <property type="match status" value="1"/>
</dbReference>
<protein>
    <submittedName>
        <fullName evidence="6">Inositol monophosphatase family protein</fullName>
    </submittedName>
</protein>
<reference evidence="6 7" key="1">
    <citation type="journal article" date="2012" name="J. Bacteriol.">
        <title>Genome Sequence of "Candidatus Nitrosoarchaeum limnia" BG20, a Low-Salinity Ammonia-Oxidizing Archaeon from the San Francisco Bay Estuary.</title>
        <authorList>
            <person name="Mosier A.C."/>
            <person name="Allen E.E."/>
            <person name="Kim M."/>
            <person name="Ferriera S."/>
            <person name="Francis C.A."/>
        </authorList>
    </citation>
    <scope>NUCLEOTIDE SEQUENCE [LARGE SCALE GENOMIC DNA]</scope>
    <source>
        <strain evidence="6 7">BG20</strain>
    </source>
</reference>
<keyword evidence="4 5" id="KW-0460">Magnesium</keyword>
<evidence type="ECO:0000256" key="4">
    <source>
        <dbReference type="ARBA" id="ARBA00022842"/>
    </source>
</evidence>
<accession>S2E5Q9</accession>
<dbReference type="GO" id="GO:0007165">
    <property type="term" value="P:signal transduction"/>
    <property type="evidence" value="ECO:0007669"/>
    <property type="project" value="TreeGrafter"/>
</dbReference>
<name>S2E5Q9_9ARCH</name>
<dbReference type="EMBL" id="AHJG01000246">
    <property type="protein sequence ID" value="EPA04841.1"/>
    <property type="molecule type" value="Genomic_DNA"/>
</dbReference>
<dbReference type="Gene3D" id="3.40.190.80">
    <property type="match status" value="1"/>
</dbReference>
<evidence type="ECO:0000313" key="6">
    <source>
        <dbReference type="EMBL" id="EPA04841.1"/>
    </source>
</evidence>
<dbReference type="PRINTS" id="PR00377">
    <property type="entry name" value="IMPHPHTASES"/>
</dbReference>
<dbReference type="AlphaFoldDB" id="S2E5Q9"/>
<feature type="binding site" evidence="5">
    <location>
        <position position="85"/>
    </location>
    <ligand>
        <name>Mg(2+)</name>
        <dbReference type="ChEBI" id="CHEBI:18420"/>
        <label>1</label>
        <note>catalytic</note>
    </ligand>
</feature>
<dbReference type="RefSeq" id="WP_010194121.1">
    <property type="nucleotide sequence ID" value="NZ_AHJG01000246.1"/>
</dbReference>
<feature type="binding site" evidence="5">
    <location>
        <position position="88"/>
    </location>
    <ligand>
        <name>Mg(2+)</name>
        <dbReference type="ChEBI" id="CHEBI:18420"/>
        <label>1</label>
        <note>catalytic</note>
    </ligand>
</feature>
<dbReference type="FunFam" id="3.40.190.80:FF:000020">
    <property type="entry name" value="Fructose-1,6-bisphosphatase/inositol-1-monophosphatase"/>
    <property type="match status" value="1"/>
</dbReference>
<comment type="cofactor">
    <cofactor evidence="1 5">
        <name>Mg(2+)</name>
        <dbReference type="ChEBI" id="CHEBI:18420"/>
    </cofactor>
</comment>
<dbReference type="SUPFAM" id="SSF56655">
    <property type="entry name" value="Carbohydrate phosphatase"/>
    <property type="match status" value="1"/>
</dbReference>
<organism evidence="6 7">
    <name type="scientific">Candidatus Nitrosarchaeum limnium BG20</name>
    <dbReference type="NCBI Taxonomy" id="859192"/>
    <lineage>
        <taxon>Archaea</taxon>
        <taxon>Nitrososphaerota</taxon>
        <taxon>Nitrososphaeria</taxon>
        <taxon>Nitrosopumilales</taxon>
        <taxon>Nitrosopumilaceae</taxon>
        <taxon>Nitrosarchaeum</taxon>
    </lineage>
</organism>
<dbReference type="GO" id="GO:0006020">
    <property type="term" value="P:inositol metabolic process"/>
    <property type="evidence" value="ECO:0007669"/>
    <property type="project" value="TreeGrafter"/>
</dbReference>
<dbReference type="InterPro" id="IPR000760">
    <property type="entry name" value="Inositol_monophosphatase-like"/>
</dbReference>
<dbReference type="PATRIC" id="fig|859192.6.peg.1870"/>
<evidence type="ECO:0000256" key="5">
    <source>
        <dbReference type="PIRSR" id="PIRSR600760-2"/>
    </source>
</evidence>
<evidence type="ECO:0000313" key="7">
    <source>
        <dbReference type="Proteomes" id="UP000014065"/>
    </source>
</evidence>